<dbReference type="PRINTS" id="PR00081">
    <property type="entry name" value="GDHRDH"/>
</dbReference>
<dbReference type="InterPro" id="IPR002347">
    <property type="entry name" value="SDR_fam"/>
</dbReference>
<accession>A0A1T4JQ77</accession>
<dbReference type="PANTHER" id="PTHR42760">
    <property type="entry name" value="SHORT-CHAIN DEHYDROGENASES/REDUCTASES FAMILY MEMBER"/>
    <property type="match status" value="1"/>
</dbReference>
<gene>
    <name evidence="2" type="ORF">SAMN02745126_00322</name>
</gene>
<dbReference type="Gene3D" id="3.40.50.720">
    <property type="entry name" value="NAD(P)-binding Rossmann-like Domain"/>
    <property type="match status" value="1"/>
</dbReference>
<evidence type="ECO:0000256" key="1">
    <source>
        <dbReference type="ARBA" id="ARBA00006484"/>
    </source>
</evidence>
<protein>
    <submittedName>
        <fullName evidence="2">Glucose 1-dehydrogenase</fullName>
    </submittedName>
</protein>
<dbReference type="Pfam" id="PF13561">
    <property type="entry name" value="adh_short_C2"/>
    <property type="match status" value="1"/>
</dbReference>
<dbReference type="GO" id="GO:0016616">
    <property type="term" value="F:oxidoreductase activity, acting on the CH-OH group of donors, NAD or NADP as acceptor"/>
    <property type="evidence" value="ECO:0007669"/>
    <property type="project" value="TreeGrafter"/>
</dbReference>
<organism evidence="2 3">
    <name type="scientific">Enhydrobacter aerosaccus</name>
    <dbReference type="NCBI Taxonomy" id="225324"/>
    <lineage>
        <taxon>Bacteria</taxon>
        <taxon>Pseudomonadati</taxon>
        <taxon>Pseudomonadota</taxon>
        <taxon>Alphaproteobacteria</taxon>
        <taxon>Hyphomicrobiales</taxon>
        <taxon>Enhydrobacter</taxon>
    </lineage>
</organism>
<dbReference type="PRINTS" id="PR00080">
    <property type="entry name" value="SDRFAMILY"/>
</dbReference>
<dbReference type="GO" id="GO:0030497">
    <property type="term" value="P:fatty acid elongation"/>
    <property type="evidence" value="ECO:0007669"/>
    <property type="project" value="TreeGrafter"/>
</dbReference>
<dbReference type="Proteomes" id="UP000190092">
    <property type="component" value="Unassembled WGS sequence"/>
</dbReference>
<dbReference type="NCBIfam" id="NF005559">
    <property type="entry name" value="PRK07231.1"/>
    <property type="match status" value="1"/>
</dbReference>
<keyword evidence="3" id="KW-1185">Reference proteome</keyword>
<dbReference type="RefSeq" id="WP_085932072.1">
    <property type="nucleotide sequence ID" value="NZ_FUWJ01000001.1"/>
</dbReference>
<dbReference type="InterPro" id="IPR036291">
    <property type="entry name" value="NAD(P)-bd_dom_sf"/>
</dbReference>
<dbReference type="PROSITE" id="PS00061">
    <property type="entry name" value="ADH_SHORT"/>
    <property type="match status" value="1"/>
</dbReference>
<dbReference type="EMBL" id="FUWJ01000001">
    <property type="protein sequence ID" value="SJZ32271.1"/>
    <property type="molecule type" value="Genomic_DNA"/>
</dbReference>
<dbReference type="STRING" id="225324.SAMN02745126_00322"/>
<dbReference type="PANTHER" id="PTHR42760:SF135">
    <property type="entry name" value="BLL7886 PROTEIN"/>
    <property type="match status" value="1"/>
</dbReference>
<dbReference type="InterPro" id="IPR020904">
    <property type="entry name" value="Sc_DH/Rdtase_CS"/>
</dbReference>
<dbReference type="AlphaFoldDB" id="A0A1T4JQ77"/>
<proteinExistence type="inferred from homology"/>
<sequence>MIGGKDLLAGRLALVTGAGRGNGAAIARGLGAAGAEVIVTDIDRDAARAIADSIVKEGGKARGFMLDVTDEEGCRKLAQDVSLLVGPIRILVNNAGIFLRGNLVGADGRERWDKTMAVNVQGTFNVTMAFVDQLKHTRGAIVNIASINSFTAPAGSGAYPVSKGAVAQFTRALASELAPDGVRVNALAPGIIATAMSEPTRADPKRLEAFLAHVPMKRVGEPEELVGPVVFLCSDAASYITGAILPVDGGYLGV</sequence>
<dbReference type="SUPFAM" id="SSF51735">
    <property type="entry name" value="NAD(P)-binding Rossmann-fold domains"/>
    <property type="match status" value="1"/>
</dbReference>
<evidence type="ECO:0000313" key="2">
    <source>
        <dbReference type="EMBL" id="SJZ32271.1"/>
    </source>
</evidence>
<comment type="similarity">
    <text evidence="1">Belongs to the short-chain dehydrogenases/reductases (SDR) family.</text>
</comment>
<name>A0A1T4JQ77_9HYPH</name>
<dbReference type="FunFam" id="3.40.50.720:FF:000084">
    <property type="entry name" value="Short-chain dehydrogenase reductase"/>
    <property type="match status" value="1"/>
</dbReference>
<evidence type="ECO:0000313" key="3">
    <source>
        <dbReference type="Proteomes" id="UP000190092"/>
    </source>
</evidence>
<reference evidence="3" key="1">
    <citation type="submission" date="2017-02" db="EMBL/GenBank/DDBJ databases">
        <authorList>
            <person name="Varghese N."/>
            <person name="Submissions S."/>
        </authorList>
    </citation>
    <scope>NUCLEOTIDE SEQUENCE [LARGE SCALE GENOMIC DNA]</scope>
    <source>
        <strain evidence="3">ATCC 27094</strain>
    </source>
</reference>